<keyword evidence="2 6" id="KW-0812">Transmembrane</keyword>
<feature type="domain" description="TonB C-terminal" evidence="7">
    <location>
        <begin position="466"/>
        <end position="554"/>
    </location>
</feature>
<evidence type="ECO:0000313" key="8">
    <source>
        <dbReference type="EMBL" id="MCT7968144.1"/>
    </source>
</evidence>
<comment type="subcellular location">
    <subcellularLocation>
        <location evidence="1">Membrane</location>
        <topology evidence="1">Single-pass membrane protein</topology>
    </subcellularLocation>
</comment>
<evidence type="ECO:0000256" key="1">
    <source>
        <dbReference type="ARBA" id="ARBA00004167"/>
    </source>
</evidence>
<comment type="caution">
    <text evidence="8">The sequence shown here is derived from an EMBL/GenBank/DDBJ whole genome shotgun (WGS) entry which is preliminary data.</text>
</comment>
<feature type="compositionally biased region" description="Pro residues" evidence="5">
    <location>
        <begin position="141"/>
        <end position="155"/>
    </location>
</feature>
<feature type="transmembrane region" description="Helical" evidence="6">
    <location>
        <begin position="21"/>
        <end position="41"/>
    </location>
</feature>
<reference evidence="8 9" key="1">
    <citation type="journal article" date="2022" name="Front. Microbiol.">
        <title>High genomic differentiation and limited gene flow indicate recent cryptic speciation within the genus Laspinema (cyanobacteria).</title>
        <authorList>
            <person name="Stanojkovic A."/>
            <person name="Skoupy S."/>
            <person name="Skaloud P."/>
            <person name="Dvorak P."/>
        </authorList>
    </citation>
    <scope>NUCLEOTIDE SEQUENCE [LARGE SCALE GENOMIC DNA]</scope>
    <source>
        <strain evidence="8 9">D2a</strain>
    </source>
</reference>
<sequence length="554" mass="59523">MTFSTVSAAQREQQEEQIKKLIGWTLVGSAVVHLVFLPLMANLMVTRSPEAIEEPIEFIVLEEPEPEPEPEEDPPPPEPEALAIPEPEPEPEPEPLPEPEMVEPEPLPEPEPLLEPEPLPEPEMVEPEPLLQEQPTAVPEPFMPEPTPEPAPSPAPLTAQEAPSLSAPAPLDPVESPPIAQEPETQNLEPLPQVDPVDRLPEPPVVSTVPQTPGPEPDWMNDLNSANQPIALDDQEVASSNPFAENIRSLDEPVSEPRSLEPPVTGSLPETPGEELLTELPNPDATPAVEEVNPTERSPWNDNINDTPAEPFKPNVQPRPESPVLNPRPENTGNPDLFSQLEPNNPAPRIEENQNSAPSTWNSNSDLGVNEPLNPNANNAPPRIAESPAINPNPGSGETGSDFLNDLETAGNPYSGETNTSSTSPSTGMGNSDYDTASEPFGDNIGPMDPGANSGGPAGSPNGSPDGSGSVECVRCDRPRYPRIAKEAGLEGVVLLSMDIDPAGNVIDVTVVESSGNTSLDNSAEKQVRNWKFEPSENGQQNLMRSIRFRLDDP</sequence>
<feature type="compositionally biased region" description="Acidic residues" evidence="5">
    <location>
        <begin position="60"/>
        <end position="75"/>
    </location>
</feature>
<feature type="compositionally biased region" description="Low complexity" evidence="5">
    <location>
        <begin position="372"/>
        <end position="382"/>
    </location>
</feature>
<dbReference type="Gene3D" id="3.30.1150.10">
    <property type="match status" value="1"/>
</dbReference>
<evidence type="ECO:0000313" key="9">
    <source>
        <dbReference type="Proteomes" id="UP001525890"/>
    </source>
</evidence>
<evidence type="ECO:0000256" key="6">
    <source>
        <dbReference type="SAM" id="Phobius"/>
    </source>
</evidence>
<evidence type="ECO:0000256" key="3">
    <source>
        <dbReference type="ARBA" id="ARBA00022989"/>
    </source>
</evidence>
<feature type="compositionally biased region" description="Polar residues" evidence="5">
    <location>
        <begin position="415"/>
        <end position="435"/>
    </location>
</feature>
<dbReference type="InterPro" id="IPR006260">
    <property type="entry name" value="TonB/TolA_C"/>
</dbReference>
<name>A0ABT2MTR7_9CYAN</name>
<evidence type="ECO:0000256" key="2">
    <source>
        <dbReference type="ARBA" id="ARBA00022692"/>
    </source>
</evidence>
<feature type="region of interest" description="Disordered" evidence="5">
    <location>
        <begin position="60"/>
        <end position="474"/>
    </location>
</feature>
<dbReference type="PROSITE" id="PS52015">
    <property type="entry name" value="TONB_CTD"/>
    <property type="match status" value="1"/>
</dbReference>
<proteinExistence type="predicted"/>
<dbReference type="Pfam" id="PF03544">
    <property type="entry name" value="TonB_C"/>
    <property type="match status" value="1"/>
</dbReference>
<evidence type="ECO:0000259" key="7">
    <source>
        <dbReference type="PROSITE" id="PS52015"/>
    </source>
</evidence>
<dbReference type="RefSeq" id="WP_368007683.1">
    <property type="nucleotide sequence ID" value="NZ_JAMXFF010000027.1"/>
</dbReference>
<evidence type="ECO:0000256" key="4">
    <source>
        <dbReference type="ARBA" id="ARBA00023136"/>
    </source>
</evidence>
<dbReference type="SUPFAM" id="SSF74653">
    <property type="entry name" value="TolA/TonB C-terminal domain"/>
    <property type="match status" value="1"/>
</dbReference>
<dbReference type="Proteomes" id="UP001525890">
    <property type="component" value="Unassembled WGS sequence"/>
</dbReference>
<feature type="compositionally biased region" description="Low complexity" evidence="5">
    <location>
        <begin position="127"/>
        <end position="140"/>
    </location>
</feature>
<keyword evidence="3 6" id="KW-1133">Transmembrane helix</keyword>
<feature type="compositionally biased region" description="Polar residues" evidence="5">
    <location>
        <begin position="353"/>
        <end position="367"/>
    </location>
</feature>
<gene>
    <name evidence="8" type="ORF">NG799_17670</name>
</gene>
<dbReference type="InterPro" id="IPR037682">
    <property type="entry name" value="TonB_C"/>
</dbReference>
<keyword evidence="4 6" id="KW-0472">Membrane</keyword>
<organism evidence="8 9">
    <name type="scientific">Laspinema palackyanum D2a</name>
    <dbReference type="NCBI Taxonomy" id="2953684"/>
    <lineage>
        <taxon>Bacteria</taxon>
        <taxon>Bacillati</taxon>
        <taxon>Cyanobacteriota</taxon>
        <taxon>Cyanophyceae</taxon>
        <taxon>Oscillatoriophycideae</taxon>
        <taxon>Oscillatoriales</taxon>
        <taxon>Laspinemataceae</taxon>
        <taxon>Laspinema</taxon>
        <taxon>Laspinema palackyanum</taxon>
    </lineage>
</organism>
<dbReference type="PRINTS" id="PR01217">
    <property type="entry name" value="PRICHEXTENSN"/>
</dbReference>
<accession>A0ABT2MTR7</accession>
<feature type="compositionally biased region" description="Acidic residues" evidence="5">
    <location>
        <begin position="87"/>
        <end position="126"/>
    </location>
</feature>
<keyword evidence="9" id="KW-1185">Reference proteome</keyword>
<evidence type="ECO:0000256" key="5">
    <source>
        <dbReference type="SAM" id="MobiDB-lite"/>
    </source>
</evidence>
<protein>
    <submittedName>
        <fullName evidence="8">TonB family protein</fullName>
    </submittedName>
</protein>
<feature type="compositionally biased region" description="Polar residues" evidence="5">
    <location>
        <begin position="295"/>
        <end position="306"/>
    </location>
</feature>
<dbReference type="EMBL" id="JAMXFF010000027">
    <property type="protein sequence ID" value="MCT7968144.1"/>
    <property type="molecule type" value="Genomic_DNA"/>
</dbReference>
<dbReference type="NCBIfam" id="TIGR01352">
    <property type="entry name" value="tonB_Cterm"/>
    <property type="match status" value="1"/>
</dbReference>
<feature type="compositionally biased region" description="Low complexity" evidence="5">
    <location>
        <begin position="459"/>
        <end position="470"/>
    </location>
</feature>